<accession>A0A0C3NRJ2</accession>
<dbReference type="OrthoDB" id="2693028at2759"/>
<dbReference type="InParanoid" id="A0A0C3NRJ2"/>
<evidence type="ECO:0000313" key="3">
    <source>
        <dbReference type="Proteomes" id="UP000054217"/>
    </source>
</evidence>
<proteinExistence type="predicted"/>
<evidence type="ECO:0000256" key="1">
    <source>
        <dbReference type="SAM" id="MobiDB-lite"/>
    </source>
</evidence>
<feature type="region of interest" description="Disordered" evidence="1">
    <location>
        <begin position="1"/>
        <end position="20"/>
    </location>
</feature>
<dbReference type="EMBL" id="KN831976">
    <property type="protein sequence ID" value="KIO03485.1"/>
    <property type="molecule type" value="Genomic_DNA"/>
</dbReference>
<protein>
    <submittedName>
        <fullName evidence="2">Uncharacterized protein</fullName>
    </submittedName>
</protein>
<reference evidence="2 3" key="1">
    <citation type="submission" date="2014-04" db="EMBL/GenBank/DDBJ databases">
        <authorList>
            <consortium name="DOE Joint Genome Institute"/>
            <person name="Kuo A."/>
            <person name="Kohler A."/>
            <person name="Costa M.D."/>
            <person name="Nagy L.G."/>
            <person name="Floudas D."/>
            <person name="Copeland A."/>
            <person name="Barry K.W."/>
            <person name="Cichocki N."/>
            <person name="Veneault-Fourrey C."/>
            <person name="LaButti K."/>
            <person name="Lindquist E.A."/>
            <person name="Lipzen A."/>
            <person name="Lundell T."/>
            <person name="Morin E."/>
            <person name="Murat C."/>
            <person name="Sun H."/>
            <person name="Tunlid A."/>
            <person name="Henrissat B."/>
            <person name="Grigoriev I.V."/>
            <person name="Hibbett D.S."/>
            <person name="Martin F."/>
            <person name="Nordberg H.P."/>
            <person name="Cantor M.N."/>
            <person name="Hua S.X."/>
        </authorList>
    </citation>
    <scope>NUCLEOTIDE SEQUENCE [LARGE SCALE GENOMIC DNA]</scope>
    <source>
        <strain evidence="2 3">Marx 270</strain>
    </source>
</reference>
<sequence length="170" mass="18794">MATQVPRSSQRYPRPDDRSCKSVDLVAQLSALSTDLQTSQPPTTFASPAGSCTCPPEMIGPNTVGERTAANAIPPPAETRKEAKQNQYAACPFTHCLYTSDGAECYEPINCGIVSKHFKNHGIKDLGRDTTVTCQWQNCGLEGSRHYYVRHVRENHLGHTWDVGHKPNPW</sequence>
<keyword evidence="3" id="KW-1185">Reference proteome</keyword>
<name>A0A0C3NRJ2_PISTI</name>
<feature type="compositionally biased region" description="Polar residues" evidence="1">
    <location>
        <begin position="1"/>
        <end position="11"/>
    </location>
</feature>
<reference evidence="3" key="2">
    <citation type="submission" date="2015-01" db="EMBL/GenBank/DDBJ databases">
        <title>Evolutionary Origins and Diversification of the Mycorrhizal Mutualists.</title>
        <authorList>
            <consortium name="DOE Joint Genome Institute"/>
            <consortium name="Mycorrhizal Genomics Consortium"/>
            <person name="Kohler A."/>
            <person name="Kuo A."/>
            <person name="Nagy L.G."/>
            <person name="Floudas D."/>
            <person name="Copeland A."/>
            <person name="Barry K.W."/>
            <person name="Cichocki N."/>
            <person name="Veneault-Fourrey C."/>
            <person name="LaButti K."/>
            <person name="Lindquist E.A."/>
            <person name="Lipzen A."/>
            <person name="Lundell T."/>
            <person name="Morin E."/>
            <person name="Murat C."/>
            <person name="Riley R."/>
            <person name="Ohm R."/>
            <person name="Sun H."/>
            <person name="Tunlid A."/>
            <person name="Henrissat B."/>
            <person name="Grigoriev I.V."/>
            <person name="Hibbett D.S."/>
            <person name="Martin F."/>
        </authorList>
    </citation>
    <scope>NUCLEOTIDE SEQUENCE [LARGE SCALE GENOMIC DNA]</scope>
    <source>
        <strain evidence="3">Marx 270</strain>
    </source>
</reference>
<dbReference type="AlphaFoldDB" id="A0A0C3NRJ2"/>
<gene>
    <name evidence="2" type="ORF">M404DRAFT_27108</name>
</gene>
<evidence type="ECO:0000313" key="2">
    <source>
        <dbReference type="EMBL" id="KIO03485.1"/>
    </source>
</evidence>
<organism evidence="2 3">
    <name type="scientific">Pisolithus tinctorius Marx 270</name>
    <dbReference type="NCBI Taxonomy" id="870435"/>
    <lineage>
        <taxon>Eukaryota</taxon>
        <taxon>Fungi</taxon>
        <taxon>Dikarya</taxon>
        <taxon>Basidiomycota</taxon>
        <taxon>Agaricomycotina</taxon>
        <taxon>Agaricomycetes</taxon>
        <taxon>Agaricomycetidae</taxon>
        <taxon>Boletales</taxon>
        <taxon>Sclerodermatineae</taxon>
        <taxon>Pisolithaceae</taxon>
        <taxon>Pisolithus</taxon>
    </lineage>
</organism>
<dbReference type="Proteomes" id="UP000054217">
    <property type="component" value="Unassembled WGS sequence"/>
</dbReference>
<dbReference type="HOGENOM" id="CLU_1571277_0_0_1"/>